<dbReference type="Pfam" id="PF12697">
    <property type="entry name" value="Abhydrolase_6"/>
    <property type="match status" value="1"/>
</dbReference>
<proteinExistence type="predicted"/>
<dbReference type="SUPFAM" id="SSF53474">
    <property type="entry name" value="alpha/beta-Hydrolases"/>
    <property type="match status" value="1"/>
</dbReference>
<dbReference type="GO" id="GO:0046464">
    <property type="term" value="P:acylglycerol catabolic process"/>
    <property type="evidence" value="ECO:0007669"/>
    <property type="project" value="TreeGrafter"/>
</dbReference>
<dbReference type="EMBL" id="LZEY01000056">
    <property type="protein sequence ID" value="OBU04213.1"/>
    <property type="molecule type" value="Genomic_DNA"/>
</dbReference>
<reference evidence="3" key="1">
    <citation type="submission" date="2016-06" db="EMBL/GenBank/DDBJ databases">
        <authorList>
            <person name="Butler K."/>
        </authorList>
    </citation>
    <scope>NUCLEOTIDE SEQUENCE [LARGE SCALE GENOMIC DNA]</scope>
    <source>
        <strain evidence="3">GCSL-Mp20</strain>
    </source>
</reference>
<accession>A0A1B8H593</accession>
<gene>
    <name evidence="2" type="ORF">AYY18_09730</name>
</gene>
<sequence length="255" mass="27863">MFDHKKGALLTQSGNQIYFESTGDETGKAVVFLHGGMQSIASFNPLLNYLPSSGLRYIGIDTRGHGRSTLNGPLSYADIQTDAEAVLQHLNVNECIIIGHSDGGTAALRIALSGVVKVSKVVCIGSQWNMAEDDPSLEIYDTLTAEAWQAQFPENVAEYEALNPAPDLSHLISELVSLWTDMSEKGYPGNDIDNLSVPLLIIRGDEDFLMSREHAFELAERVESAVLFNLPFAGHEIHEEYPVVTGDIITQFLAV</sequence>
<dbReference type="RefSeq" id="WP_067405235.1">
    <property type="nucleotide sequence ID" value="NZ_LZEY01000056.1"/>
</dbReference>
<dbReference type="Proteomes" id="UP000092377">
    <property type="component" value="Unassembled WGS sequence"/>
</dbReference>
<protein>
    <recommendedName>
        <fullName evidence="1">AB hydrolase-1 domain-containing protein</fullName>
    </recommendedName>
</protein>
<dbReference type="AlphaFoldDB" id="A0A1B8H593"/>
<dbReference type="PANTHER" id="PTHR43798:SF33">
    <property type="entry name" value="HYDROLASE, PUTATIVE (AFU_ORTHOLOGUE AFUA_2G14860)-RELATED"/>
    <property type="match status" value="1"/>
</dbReference>
<dbReference type="OrthoDB" id="9780765at2"/>
<dbReference type="InterPro" id="IPR000073">
    <property type="entry name" value="AB_hydrolase_1"/>
</dbReference>
<dbReference type="Gene3D" id="3.40.50.1820">
    <property type="entry name" value="alpha/beta hydrolase"/>
    <property type="match status" value="1"/>
</dbReference>
<evidence type="ECO:0000259" key="1">
    <source>
        <dbReference type="Pfam" id="PF12697"/>
    </source>
</evidence>
<name>A0A1B8H593_9GAMM</name>
<evidence type="ECO:0000313" key="2">
    <source>
        <dbReference type="EMBL" id="OBU04213.1"/>
    </source>
</evidence>
<evidence type="ECO:0000313" key="3">
    <source>
        <dbReference type="Proteomes" id="UP000092377"/>
    </source>
</evidence>
<dbReference type="GO" id="GO:0016020">
    <property type="term" value="C:membrane"/>
    <property type="evidence" value="ECO:0007669"/>
    <property type="project" value="TreeGrafter"/>
</dbReference>
<dbReference type="GO" id="GO:0047372">
    <property type="term" value="F:monoacylglycerol lipase activity"/>
    <property type="evidence" value="ECO:0007669"/>
    <property type="project" value="TreeGrafter"/>
</dbReference>
<feature type="domain" description="AB hydrolase-1" evidence="1">
    <location>
        <begin position="30"/>
        <end position="242"/>
    </location>
</feature>
<keyword evidence="3" id="KW-1185">Reference proteome</keyword>
<organism evidence="2 3">
    <name type="scientific">Morganella psychrotolerans</name>
    <dbReference type="NCBI Taxonomy" id="368603"/>
    <lineage>
        <taxon>Bacteria</taxon>
        <taxon>Pseudomonadati</taxon>
        <taxon>Pseudomonadota</taxon>
        <taxon>Gammaproteobacteria</taxon>
        <taxon>Enterobacterales</taxon>
        <taxon>Morganellaceae</taxon>
        <taxon>Morganella</taxon>
    </lineage>
</organism>
<dbReference type="InterPro" id="IPR050266">
    <property type="entry name" value="AB_hydrolase_sf"/>
</dbReference>
<comment type="caution">
    <text evidence="2">The sequence shown here is derived from an EMBL/GenBank/DDBJ whole genome shotgun (WGS) entry which is preliminary data.</text>
</comment>
<dbReference type="PANTHER" id="PTHR43798">
    <property type="entry name" value="MONOACYLGLYCEROL LIPASE"/>
    <property type="match status" value="1"/>
</dbReference>
<dbReference type="InterPro" id="IPR029058">
    <property type="entry name" value="AB_hydrolase_fold"/>
</dbReference>